<keyword evidence="1" id="KW-1133">Transmembrane helix</keyword>
<dbReference type="Proteomes" id="UP000554482">
    <property type="component" value="Unassembled WGS sequence"/>
</dbReference>
<organism evidence="2 3">
    <name type="scientific">Thalictrum thalictroides</name>
    <name type="common">Rue-anemone</name>
    <name type="synonym">Anemone thalictroides</name>
    <dbReference type="NCBI Taxonomy" id="46969"/>
    <lineage>
        <taxon>Eukaryota</taxon>
        <taxon>Viridiplantae</taxon>
        <taxon>Streptophyta</taxon>
        <taxon>Embryophyta</taxon>
        <taxon>Tracheophyta</taxon>
        <taxon>Spermatophyta</taxon>
        <taxon>Magnoliopsida</taxon>
        <taxon>Ranunculales</taxon>
        <taxon>Ranunculaceae</taxon>
        <taxon>Thalictroideae</taxon>
        <taxon>Thalictrum</taxon>
    </lineage>
</organism>
<dbReference type="AlphaFoldDB" id="A0A7J6WW75"/>
<evidence type="ECO:0000313" key="3">
    <source>
        <dbReference type="Proteomes" id="UP000554482"/>
    </source>
</evidence>
<keyword evidence="1" id="KW-0812">Transmembrane</keyword>
<evidence type="ECO:0000256" key="1">
    <source>
        <dbReference type="SAM" id="Phobius"/>
    </source>
</evidence>
<dbReference type="Gene3D" id="3.40.190.10">
    <property type="entry name" value="Periplasmic binding protein-like II"/>
    <property type="match status" value="1"/>
</dbReference>
<gene>
    <name evidence="2" type="ORF">FRX31_009109</name>
</gene>
<proteinExistence type="predicted"/>
<dbReference type="OrthoDB" id="785832at2759"/>
<accession>A0A7J6WW75</accession>
<keyword evidence="1" id="KW-0472">Membrane</keyword>
<keyword evidence="2" id="KW-0675">Receptor</keyword>
<dbReference type="EMBL" id="JABWDY010009605">
    <property type="protein sequence ID" value="KAF5201303.1"/>
    <property type="molecule type" value="Genomic_DNA"/>
</dbReference>
<dbReference type="PANTHER" id="PTHR18966">
    <property type="entry name" value="IONOTROPIC GLUTAMATE RECEPTOR"/>
    <property type="match status" value="1"/>
</dbReference>
<feature type="transmembrane region" description="Helical" evidence="1">
    <location>
        <begin position="72"/>
        <end position="93"/>
    </location>
</feature>
<evidence type="ECO:0000313" key="2">
    <source>
        <dbReference type="EMBL" id="KAF5201303.1"/>
    </source>
</evidence>
<protein>
    <submittedName>
        <fullName evidence="2">Glutamate receptor 2.8</fullName>
    </submittedName>
</protein>
<reference evidence="2 3" key="1">
    <citation type="submission" date="2020-06" db="EMBL/GenBank/DDBJ databases">
        <title>Transcriptomic and genomic resources for Thalictrum thalictroides and T. hernandezii: Facilitating candidate gene discovery in an emerging model plant lineage.</title>
        <authorList>
            <person name="Arias T."/>
            <person name="Riano-Pachon D.M."/>
            <person name="Di Stilio V.S."/>
        </authorList>
    </citation>
    <scope>NUCLEOTIDE SEQUENCE [LARGE SCALE GENOMIC DNA]</scope>
    <source>
        <strain evidence="3">cv. WT478/WT964</strain>
        <tissue evidence="2">Leaves</tissue>
    </source>
</reference>
<dbReference type="SUPFAM" id="SSF53850">
    <property type="entry name" value="Periplasmic binding protein-like II"/>
    <property type="match status" value="1"/>
</dbReference>
<keyword evidence="3" id="KW-1185">Reference proteome</keyword>
<sequence>MVGPINKTEGYGFVFPRGSPLVADVSRAILKILENDTIKELDNKLFGLQKTCSEPEHKLISHSLNFNSFRGLFAITGTVSGFVLILFLVMFIFKNKQVWATMSSNNALSHKIKTMLKQFDEKDTSSYPFSSRTHTEREGSVEVRVMDASPSFTNRSIYTDGSRSPFERMVSINLDDFLMSAVALEELDDIRLSE</sequence>
<dbReference type="InterPro" id="IPR015683">
    <property type="entry name" value="Ionotropic_Glu_rcpt"/>
</dbReference>
<name>A0A7J6WW75_THATH</name>
<comment type="caution">
    <text evidence="2">The sequence shown here is derived from an EMBL/GenBank/DDBJ whole genome shotgun (WGS) entry which is preliminary data.</text>
</comment>